<feature type="transmembrane region" description="Helical" evidence="1">
    <location>
        <begin position="66"/>
        <end position="85"/>
    </location>
</feature>
<organism evidence="2">
    <name type="scientific">Streptomyces sp. R21</name>
    <dbReference type="NCBI Taxonomy" id="3238627"/>
    <lineage>
        <taxon>Bacteria</taxon>
        <taxon>Bacillati</taxon>
        <taxon>Actinomycetota</taxon>
        <taxon>Actinomycetes</taxon>
        <taxon>Kitasatosporales</taxon>
        <taxon>Streptomycetaceae</taxon>
        <taxon>Streptomyces</taxon>
    </lineage>
</organism>
<protein>
    <submittedName>
        <fullName evidence="2">YcxB family protein</fullName>
    </submittedName>
</protein>
<dbReference type="AlphaFoldDB" id="A0AB39PI11"/>
<evidence type="ECO:0000256" key="1">
    <source>
        <dbReference type="SAM" id="Phobius"/>
    </source>
</evidence>
<keyword evidence="1" id="KW-0472">Membrane</keyword>
<dbReference type="EMBL" id="CP163435">
    <property type="protein sequence ID" value="XDQ28688.1"/>
    <property type="molecule type" value="Genomic_DNA"/>
</dbReference>
<name>A0AB39PI11_9ACTN</name>
<dbReference type="RefSeq" id="WP_369236973.1">
    <property type="nucleotide sequence ID" value="NZ_CP163435.1"/>
</dbReference>
<reference evidence="2" key="1">
    <citation type="submission" date="2024-07" db="EMBL/GenBank/DDBJ databases">
        <authorList>
            <person name="Yu S.T."/>
        </authorList>
    </citation>
    <scope>NUCLEOTIDE SEQUENCE</scope>
    <source>
        <strain evidence="2">R21</strain>
    </source>
</reference>
<proteinExistence type="predicted"/>
<gene>
    <name evidence="2" type="ORF">AB5J56_30155</name>
</gene>
<keyword evidence="1" id="KW-0812">Transmembrane</keyword>
<accession>A0AB39PI11</accession>
<keyword evidence="1" id="KW-1133">Transmembrane helix</keyword>
<evidence type="ECO:0000313" key="2">
    <source>
        <dbReference type="EMBL" id="XDQ28688.1"/>
    </source>
</evidence>
<sequence length="174" mass="18798">MAMADGEADSVELAYVATAREFREAFRVHASASAAGRLARRLLLGSAGLGVLVGAVPLFLGGTVRPLVLAMPGAALLGLVVLPWLQARYFHRRAAARGEHRTVVDWWGVTVTTDRGTDTMTRWAEVNRCAETPRAFVLLDPASPVPVLLPKRGAPADVARLRSVLDRNLTRHRA</sequence>
<feature type="transmembrane region" description="Helical" evidence="1">
    <location>
        <begin position="42"/>
        <end position="60"/>
    </location>
</feature>